<dbReference type="RefSeq" id="WP_273618470.1">
    <property type="nucleotide sequence ID" value="NZ_CP117417.1"/>
</dbReference>
<evidence type="ECO:0000313" key="2">
    <source>
        <dbReference type="Proteomes" id="UP001218231"/>
    </source>
</evidence>
<dbReference type="InterPro" id="IPR027417">
    <property type="entry name" value="P-loop_NTPase"/>
</dbReference>
<reference evidence="1 2" key="1">
    <citation type="submission" date="2023-02" db="EMBL/GenBank/DDBJ databases">
        <title>Genome sequence of Novosphingobium humi KACC 19094.</title>
        <authorList>
            <person name="Kim S."/>
            <person name="Heo J."/>
            <person name="Kwon S.-W."/>
        </authorList>
    </citation>
    <scope>NUCLEOTIDE SEQUENCE [LARGE SCALE GENOMIC DNA]</scope>
    <source>
        <strain evidence="1 2">KACC 19094</strain>
    </source>
</reference>
<dbReference type="Proteomes" id="UP001218231">
    <property type="component" value="Chromosome"/>
</dbReference>
<gene>
    <name evidence="1" type="ORF">PQ457_03900</name>
</gene>
<evidence type="ECO:0000313" key="1">
    <source>
        <dbReference type="EMBL" id="WCT78127.1"/>
    </source>
</evidence>
<protein>
    <submittedName>
        <fullName evidence="1">Sulfotransferase family 2 domain-containing protein</fullName>
    </submittedName>
</protein>
<dbReference type="Gene3D" id="3.40.50.300">
    <property type="entry name" value="P-loop containing nucleotide triphosphate hydrolases"/>
    <property type="match status" value="1"/>
</dbReference>
<sequence>MKMHASRLVFCHVPKTAGSSITRLLRDNWPGPHALDVYEEEGGQTDLAAALRDCAMLAGHLSQTSVLEAMRRAGVDGFKLTSLRNPVDHVLSQYYHIQAYAGAALAGDLRMQALKDAAVGMSLLEWMTGRARGLDGFDVLFDNPQIRMILNKKEGPVTLADARAAIAVMRRFDGVILFERLGESVAAVMGMLGLQGGGRLPRLMTNPAKGQSVVTLTRPELQAAMALTRYDAVLYDVIGAEWCARMAAMEGAAGPVAPVEQAAPVLLADVLRTSNAQRIEGGTVGDMIQMHEDSLFLHPPHGREGALRIASADFLAQGQERFSSELTMEHPAAPDVELSMTIREGERIVAGFTTRVSRVISVPVELRFAPIMGRCFVDLELRSLGPGGSNDYAGLMMRKAVFGAG</sequence>
<dbReference type="EMBL" id="CP117417">
    <property type="protein sequence ID" value="WCT78127.1"/>
    <property type="molecule type" value="Genomic_DNA"/>
</dbReference>
<organism evidence="1 2">
    <name type="scientific">Novosphingobium humi</name>
    <dbReference type="NCBI Taxonomy" id="2282397"/>
    <lineage>
        <taxon>Bacteria</taxon>
        <taxon>Pseudomonadati</taxon>
        <taxon>Pseudomonadota</taxon>
        <taxon>Alphaproteobacteria</taxon>
        <taxon>Sphingomonadales</taxon>
        <taxon>Sphingomonadaceae</taxon>
        <taxon>Novosphingobium</taxon>
    </lineage>
</organism>
<keyword evidence="2" id="KW-1185">Reference proteome</keyword>
<accession>A0ABY7TXY8</accession>
<name>A0ABY7TXY8_9SPHN</name>
<proteinExistence type="predicted"/>
<dbReference type="Pfam" id="PF03567">
    <property type="entry name" value="Sulfotransfer_2"/>
    <property type="match status" value="1"/>
</dbReference>
<dbReference type="InterPro" id="IPR005331">
    <property type="entry name" value="Sulfotransferase"/>
</dbReference>